<keyword evidence="4" id="KW-1277">Toxin-antitoxin system</keyword>
<evidence type="ECO:0000256" key="1">
    <source>
        <dbReference type="ARBA" id="ARBA00005230"/>
    </source>
</evidence>
<evidence type="ECO:0000256" key="5">
    <source>
        <dbReference type="ARBA" id="ARBA00023015"/>
    </source>
</evidence>
<evidence type="ECO:0000313" key="9">
    <source>
        <dbReference type="EMBL" id="CAH6662045.1"/>
    </source>
</evidence>
<evidence type="ECO:0000313" key="10">
    <source>
        <dbReference type="Proteomes" id="UP001152651"/>
    </source>
</evidence>
<dbReference type="SUPFAM" id="SSF50118">
    <property type="entry name" value="Cell growth inhibitor/plasmid maintenance toxic component"/>
    <property type="match status" value="1"/>
</dbReference>
<evidence type="ECO:0000256" key="8">
    <source>
        <dbReference type="ARBA" id="ARBA00033135"/>
    </source>
</evidence>
<sequence length="107" mass="12414">MAEQFDVYRNPSPLTNKLWSYYRVVQNDYYEDLATRVIMPLAKNYLLPKWQRSVVPKVNLEFETLVLCAPMLTSIKTKSMAPADYICNLRTARNDVIHAIDSLITNT</sequence>
<keyword evidence="10" id="KW-1185">Reference proteome</keyword>
<evidence type="ECO:0000256" key="3">
    <source>
        <dbReference type="ARBA" id="ARBA00022491"/>
    </source>
</evidence>
<keyword evidence="5" id="KW-0805">Transcription regulation</keyword>
<dbReference type="Pfam" id="PF01845">
    <property type="entry name" value="CcdB"/>
    <property type="match status" value="1"/>
</dbReference>
<accession>A0ABM9FFL4</accession>
<gene>
    <name evidence="9" type="ORF">FBBNIHIM_23335</name>
</gene>
<dbReference type="EMBL" id="CALSBS010000034">
    <property type="protein sequence ID" value="CAH6662045.1"/>
    <property type="molecule type" value="Genomic_DNA"/>
</dbReference>
<proteinExistence type="inferred from homology"/>
<evidence type="ECO:0000256" key="7">
    <source>
        <dbReference type="ARBA" id="ARBA00029628"/>
    </source>
</evidence>
<dbReference type="InterPro" id="IPR011067">
    <property type="entry name" value="Plasmid_toxin/cell-grow_inhib"/>
</dbReference>
<comment type="similarity">
    <text evidence="1">Belongs to the CcdB toxin family.</text>
</comment>
<organism evidence="9 10">
    <name type="scientific">Pseudocitrobacter vendiensis</name>
    <dbReference type="NCBI Taxonomy" id="2488306"/>
    <lineage>
        <taxon>Bacteria</taxon>
        <taxon>Pseudomonadati</taxon>
        <taxon>Pseudomonadota</taxon>
        <taxon>Gammaproteobacteria</taxon>
        <taxon>Enterobacterales</taxon>
        <taxon>Enterobacteriaceae</taxon>
        <taxon>Pseudocitrobacter</taxon>
    </lineage>
</organism>
<name>A0ABM9FFL4_9ENTR</name>
<keyword evidence="3" id="KW-0678">Repressor</keyword>
<dbReference type="Gene3D" id="2.30.30.110">
    <property type="match status" value="1"/>
</dbReference>
<evidence type="ECO:0000256" key="4">
    <source>
        <dbReference type="ARBA" id="ARBA00022649"/>
    </source>
</evidence>
<dbReference type="Proteomes" id="UP001152651">
    <property type="component" value="Unassembled WGS sequence"/>
</dbReference>
<evidence type="ECO:0000256" key="6">
    <source>
        <dbReference type="ARBA" id="ARBA00023163"/>
    </source>
</evidence>
<reference evidence="9" key="1">
    <citation type="submission" date="2022-05" db="EMBL/GenBank/DDBJ databases">
        <authorList>
            <person name="Blom J."/>
        </authorList>
    </citation>
    <scope>NUCLEOTIDE SEQUENCE</scope>
    <source>
        <strain evidence="9">Type strain: CPO20170097</strain>
    </source>
</reference>
<dbReference type="InterPro" id="IPR002712">
    <property type="entry name" value="CcdB"/>
</dbReference>
<dbReference type="RefSeq" id="WP_253899192.1">
    <property type="nucleotide sequence ID" value="NZ_CALSBS010000034.1"/>
</dbReference>
<protein>
    <recommendedName>
        <fullName evidence="2">Toxin CcdB</fullName>
    </recommendedName>
    <alternativeName>
        <fullName evidence="8">Cytotoxic protein CcdB</fullName>
    </alternativeName>
    <alternativeName>
        <fullName evidence="7">Protein LetD</fullName>
    </alternativeName>
</protein>
<evidence type="ECO:0000256" key="2">
    <source>
        <dbReference type="ARBA" id="ARBA00015075"/>
    </source>
</evidence>
<comment type="caution">
    <text evidence="9">The sequence shown here is derived from an EMBL/GenBank/DDBJ whole genome shotgun (WGS) entry which is preliminary data.</text>
</comment>
<keyword evidence="6" id="KW-0804">Transcription</keyword>